<gene>
    <name evidence="3" type="ORF">GOODEAATRI_006078</name>
</gene>
<feature type="compositionally biased region" description="Low complexity" evidence="1">
    <location>
        <begin position="11"/>
        <end position="22"/>
    </location>
</feature>
<name>A0ABV0NHU9_9TELE</name>
<feature type="compositionally biased region" description="Polar residues" evidence="1">
    <location>
        <begin position="23"/>
        <end position="65"/>
    </location>
</feature>
<feature type="region of interest" description="Disordered" evidence="1">
    <location>
        <begin position="1"/>
        <end position="81"/>
    </location>
</feature>
<dbReference type="Proteomes" id="UP001476798">
    <property type="component" value="Unassembled WGS sequence"/>
</dbReference>
<evidence type="ECO:0000256" key="1">
    <source>
        <dbReference type="SAM" id="MobiDB-lite"/>
    </source>
</evidence>
<sequence>MQPPSPLITEPQPLQFDDQPPDTTLSPGSSQQHRPVSDPKNTSHFYWLNQLNATQREQPSNSTEITHWKKKNTSQGTQQSPSWLPVLEKHDIPIVVGVGISLAFIFITVTFYSMVQKNEPTPPGRAVIEQSPNTSDTRARPQGPSLVTVQMEPTFEEIQEVSHPTVDHYSVTVETHPEPIVDSKV</sequence>
<accession>A0ABV0NHU9</accession>
<dbReference type="EMBL" id="JAHRIO010040266">
    <property type="protein sequence ID" value="MEQ2170987.1"/>
    <property type="molecule type" value="Genomic_DNA"/>
</dbReference>
<proteinExistence type="predicted"/>
<evidence type="ECO:0000313" key="4">
    <source>
        <dbReference type="Proteomes" id="UP001476798"/>
    </source>
</evidence>
<protein>
    <submittedName>
        <fullName evidence="3">Uncharacterized protein</fullName>
    </submittedName>
</protein>
<evidence type="ECO:0000256" key="2">
    <source>
        <dbReference type="SAM" id="Phobius"/>
    </source>
</evidence>
<organism evidence="3 4">
    <name type="scientific">Goodea atripinnis</name>
    <dbReference type="NCBI Taxonomy" id="208336"/>
    <lineage>
        <taxon>Eukaryota</taxon>
        <taxon>Metazoa</taxon>
        <taxon>Chordata</taxon>
        <taxon>Craniata</taxon>
        <taxon>Vertebrata</taxon>
        <taxon>Euteleostomi</taxon>
        <taxon>Actinopterygii</taxon>
        <taxon>Neopterygii</taxon>
        <taxon>Teleostei</taxon>
        <taxon>Neoteleostei</taxon>
        <taxon>Acanthomorphata</taxon>
        <taxon>Ovalentaria</taxon>
        <taxon>Atherinomorphae</taxon>
        <taxon>Cyprinodontiformes</taxon>
        <taxon>Goodeidae</taxon>
        <taxon>Goodea</taxon>
    </lineage>
</organism>
<keyword evidence="2" id="KW-1133">Transmembrane helix</keyword>
<evidence type="ECO:0000313" key="3">
    <source>
        <dbReference type="EMBL" id="MEQ2170987.1"/>
    </source>
</evidence>
<keyword evidence="2" id="KW-0472">Membrane</keyword>
<reference evidence="3 4" key="1">
    <citation type="submission" date="2021-06" db="EMBL/GenBank/DDBJ databases">
        <authorList>
            <person name="Palmer J.M."/>
        </authorList>
    </citation>
    <scope>NUCLEOTIDE SEQUENCE [LARGE SCALE GENOMIC DNA]</scope>
    <source>
        <strain evidence="3 4">GA_2019</strain>
        <tissue evidence="3">Muscle</tissue>
    </source>
</reference>
<feature type="transmembrane region" description="Helical" evidence="2">
    <location>
        <begin position="92"/>
        <end position="115"/>
    </location>
</feature>
<keyword evidence="4" id="KW-1185">Reference proteome</keyword>
<feature type="region of interest" description="Disordered" evidence="1">
    <location>
        <begin position="121"/>
        <end position="143"/>
    </location>
</feature>
<comment type="caution">
    <text evidence="3">The sequence shown here is derived from an EMBL/GenBank/DDBJ whole genome shotgun (WGS) entry which is preliminary data.</text>
</comment>
<keyword evidence="2" id="KW-0812">Transmembrane</keyword>